<dbReference type="STRING" id="1346286.SAMN05444362_11449"/>
<sequence>MKATYKAIYDNHYDAISYAECIMRVGYIRGYEISFHSTGYKISFR</sequence>
<dbReference type="Proteomes" id="UP000184480">
    <property type="component" value="Unassembled WGS sequence"/>
</dbReference>
<proteinExistence type="predicted"/>
<gene>
    <name evidence="1" type="ORF">SAMN05444362_11449</name>
</gene>
<dbReference type="RefSeq" id="WP_157257545.1">
    <property type="nucleotide sequence ID" value="NZ_BBXL01000014.1"/>
</dbReference>
<dbReference type="AlphaFoldDB" id="A0A1M5GKQ3"/>
<protein>
    <submittedName>
        <fullName evidence="1">Uncharacterized protein</fullName>
    </submittedName>
</protein>
<dbReference type="EMBL" id="FQUC01000014">
    <property type="protein sequence ID" value="SHG04335.1"/>
    <property type="molecule type" value="Genomic_DNA"/>
</dbReference>
<evidence type="ECO:0000313" key="1">
    <source>
        <dbReference type="EMBL" id="SHG04335.1"/>
    </source>
</evidence>
<keyword evidence="2" id="KW-1185">Reference proteome</keyword>
<reference evidence="2" key="1">
    <citation type="submission" date="2016-11" db="EMBL/GenBank/DDBJ databases">
        <authorList>
            <person name="Varghese N."/>
            <person name="Submissions S."/>
        </authorList>
    </citation>
    <scope>NUCLEOTIDE SEQUENCE [LARGE SCALE GENOMIC DNA]</scope>
    <source>
        <strain evidence="2">DSM 27370</strain>
    </source>
</reference>
<accession>A0A1M5GKQ3</accession>
<evidence type="ECO:0000313" key="2">
    <source>
        <dbReference type="Proteomes" id="UP000184480"/>
    </source>
</evidence>
<name>A0A1M5GKQ3_9BACT</name>
<organism evidence="1 2">
    <name type="scientific">Dysgonomonas macrotermitis</name>
    <dbReference type="NCBI Taxonomy" id="1346286"/>
    <lineage>
        <taxon>Bacteria</taxon>
        <taxon>Pseudomonadati</taxon>
        <taxon>Bacteroidota</taxon>
        <taxon>Bacteroidia</taxon>
        <taxon>Bacteroidales</taxon>
        <taxon>Dysgonomonadaceae</taxon>
        <taxon>Dysgonomonas</taxon>
    </lineage>
</organism>